<gene>
    <name evidence="1" type="ORF">FBU59_003901</name>
</gene>
<dbReference type="EMBL" id="JANBPW010002632">
    <property type="protein sequence ID" value="KAJ1940139.1"/>
    <property type="molecule type" value="Genomic_DNA"/>
</dbReference>
<name>A0ACC1J6Z0_9FUNG</name>
<accession>A0ACC1J6Z0</accession>
<keyword evidence="2" id="KW-1185">Reference proteome</keyword>
<evidence type="ECO:0000313" key="1">
    <source>
        <dbReference type="EMBL" id="KAJ1940139.1"/>
    </source>
</evidence>
<protein>
    <submittedName>
        <fullName evidence="1">Uncharacterized protein</fullName>
    </submittedName>
</protein>
<proteinExistence type="predicted"/>
<dbReference type="Proteomes" id="UP001150603">
    <property type="component" value="Unassembled WGS sequence"/>
</dbReference>
<organism evidence="1 2">
    <name type="scientific">Linderina macrospora</name>
    <dbReference type="NCBI Taxonomy" id="4868"/>
    <lineage>
        <taxon>Eukaryota</taxon>
        <taxon>Fungi</taxon>
        <taxon>Fungi incertae sedis</taxon>
        <taxon>Zoopagomycota</taxon>
        <taxon>Kickxellomycotina</taxon>
        <taxon>Kickxellomycetes</taxon>
        <taxon>Kickxellales</taxon>
        <taxon>Kickxellaceae</taxon>
        <taxon>Linderina</taxon>
    </lineage>
</organism>
<evidence type="ECO:0000313" key="2">
    <source>
        <dbReference type="Proteomes" id="UP001150603"/>
    </source>
</evidence>
<sequence length="358" mass="38989">MTDLSNVYMVDINARLTHKLMTEMLRRGHSRVPVYDTERTNIVGVLLVKSLILLDPDDGLRVGEAKLTSMPLVTPNISLYDILNAFQEGGSHMAIVMGPPPPPSPSLLRSSPALSSDTTLATSRTPLLGTKKAADYDNGGRKKPSATPLCPCITSPSAIRRRSNYIVGDPCRIYDQSMAVTDDDLGTYVPIGIITLEDVIEELIQEEIIDETDVFVDMRKRVKVVRAVTNSSTPYMTSAAAAAAAAIASGDSISIHRKIHHIPANPRSGDYDFMRKQRRGFAFSSRRRHAEAETGEYDELRPQSMPSSSLSDNNNADDALGSEQPAVTVQGTSSPGYDRRPVLQLSGDLSDDSDTRSI</sequence>
<comment type="caution">
    <text evidence="1">The sequence shown here is derived from an EMBL/GenBank/DDBJ whole genome shotgun (WGS) entry which is preliminary data.</text>
</comment>
<reference evidence="1" key="1">
    <citation type="submission" date="2022-07" db="EMBL/GenBank/DDBJ databases">
        <title>Phylogenomic reconstructions and comparative analyses of Kickxellomycotina fungi.</title>
        <authorList>
            <person name="Reynolds N.K."/>
            <person name="Stajich J.E."/>
            <person name="Barry K."/>
            <person name="Grigoriev I.V."/>
            <person name="Crous P."/>
            <person name="Smith M.E."/>
        </authorList>
    </citation>
    <scope>NUCLEOTIDE SEQUENCE</scope>
    <source>
        <strain evidence="1">NRRL 5244</strain>
    </source>
</reference>